<gene>
    <name evidence="3" type="ORF">ACFP2T_27030</name>
</gene>
<keyword evidence="2" id="KW-0472">Membrane</keyword>
<sequence length="202" mass="21195">MVSVLVAGGFVAAAVVALVAVGCLTTGCWFLDAGRALWVIPTGIILGVLSFLALVRVGDDFRLSAVGKTVTCQVAGVESTTSTSGIGSKKTTSYTDWYSMACPEGTYRLAGGPRLREGESAEVTYDPSGRSAPAITETIEVPRLLKEVVLICLLCAAVPIAAAGQGRRKLRRMPRQPAPGSPAMHLDHGAVRQAPPPYQPWT</sequence>
<evidence type="ECO:0000313" key="3">
    <source>
        <dbReference type="EMBL" id="MFC6019845.1"/>
    </source>
</evidence>
<keyword evidence="2" id="KW-0812">Transmembrane</keyword>
<name>A0ABW1KE49_9ACTN</name>
<dbReference type="RefSeq" id="WP_377426280.1">
    <property type="nucleotide sequence ID" value="NZ_JBHSPR010000021.1"/>
</dbReference>
<keyword evidence="4" id="KW-1185">Reference proteome</keyword>
<dbReference type="EMBL" id="JBHSPR010000021">
    <property type="protein sequence ID" value="MFC6019845.1"/>
    <property type="molecule type" value="Genomic_DNA"/>
</dbReference>
<comment type="caution">
    <text evidence="3">The sequence shown here is derived from an EMBL/GenBank/DDBJ whole genome shotgun (WGS) entry which is preliminary data.</text>
</comment>
<feature type="transmembrane region" description="Helical" evidence="2">
    <location>
        <begin position="37"/>
        <end position="55"/>
    </location>
</feature>
<organism evidence="3 4">
    <name type="scientific">Plantactinospora solaniradicis</name>
    <dbReference type="NCBI Taxonomy" id="1723736"/>
    <lineage>
        <taxon>Bacteria</taxon>
        <taxon>Bacillati</taxon>
        <taxon>Actinomycetota</taxon>
        <taxon>Actinomycetes</taxon>
        <taxon>Micromonosporales</taxon>
        <taxon>Micromonosporaceae</taxon>
        <taxon>Plantactinospora</taxon>
    </lineage>
</organism>
<evidence type="ECO:0000313" key="4">
    <source>
        <dbReference type="Proteomes" id="UP001596203"/>
    </source>
</evidence>
<feature type="region of interest" description="Disordered" evidence="1">
    <location>
        <begin position="166"/>
        <end position="202"/>
    </location>
</feature>
<dbReference type="Proteomes" id="UP001596203">
    <property type="component" value="Unassembled WGS sequence"/>
</dbReference>
<evidence type="ECO:0008006" key="5">
    <source>
        <dbReference type="Google" id="ProtNLM"/>
    </source>
</evidence>
<proteinExistence type="predicted"/>
<evidence type="ECO:0000256" key="2">
    <source>
        <dbReference type="SAM" id="Phobius"/>
    </source>
</evidence>
<protein>
    <recommendedName>
        <fullName evidence="5">DUF3592 domain-containing protein</fullName>
    </recommendedName>
</protein>
<evidence type="ECO:0000256" key="1">
    <source>
        <dbReference type="SAM" id="MobiDB-lite"/>
    </source>
</evidence>
<accession>A0ABW1KE49</accession>
<reference evidence="4" key="1">
    <citation type="journal article" date="2019" name="Int. J. Syst. Evol. Microbiol.">
        <title>The Global Catalogue of Microorganisms (GCM) 10K type strain sequencing project: providing services to taxonomists for standard genome sequencing and annotation.</title>
        <authorList>
            <consortium name="The Broad Institute Genomics Platform"/>
            <consortium name="The Broad Institute Genome Sequencing Center for Infectious Disease"/>
            <person name="Wu L."/>
            <person name="Ma J."/>
        </authorList>
    </citation>
    <scope>NUCLEOTIDE SEQUENCE [LARGE SCALE GENOMIC DNA]</scope>
    <source>
        <strain evidence="4">ZS-35-S2</strain>
    </source>
</reference>
<keyword evidence="2" id="KW-1133">Transmembrane helix</keyword>
<feature type="transmembrane region" description="Helical" evidence="2">
    <location>
        <begin position="6"/>
        <end position="30"/>
    </location>
</feature>